<name>A0A937R9A0_9ACTN</name>
<dbReference type="AlphaFoldDB" id="A0A937R9A0"/>
<feature type="compositionally biased region" description="Basic and acidic residues" evidence="1">
    <location>
        <begin position="1"/>
        <end position="10"/>
    </location>
</feature>
<evidence type="ECO:0000313" key="2">
    <source>
        <dbReference type="EMBL" id="MBL7626240.1"/>
    </source>
</evidence>
<dbReference type="Proteomes" id="UP000604475">
    <property type="component" value="Unassembled WGS sequence"/>
</dbReference>
<comment type="caution">
    <text evidence="2">The sequence shown here is derived from an EMBL/GenBank/DDBJ whole genome shotgun (WGS) entry which is preliminary data.</text>
</comment>
<keyword evidence="3" id="KW-1185">Reference proteome</keyword>
<protein>
    <submittedName>
        <fullName evidence="2">Uncharacterized protein</fullName>
    </submittedName>
</protein>
<dbReference type="EMBL" id="JAEACQ010000123">
    <property type="protein sequence ID" value="MBL7626240.1"/>
    <property type="molecule type" value="Genomic_DNA"/>
</dbReference>
<organism evidence="2 3">
    <name type="scientific">Frankia nepalensis</name>
    <dbReference type="NCBI Taxonomy" id="1836974"/>
    <lineage>
        <taxon>Bacteria</taxon>
        <taxon>Bacillati</taxon>
        <taxon>Actinomycetota</taxon>
        <taxon>Actinomycetes</taxon>
        <taxon>Frankiales</taxon>
        <taxon>Frankiaceae</taxon>
        <taxon>Frankia</taxon>
    </lineage>
</organism>
<evidence type="ECO:0000256" key="1">
    <source>
        <dbReference type="SAM" id="MobiDB-lite"/>
    </source>
</evidence>
<gene>
    <name evidence="2" type="ORF">I7412_03420</name>
</gene>
<feature type="region of interest" description="Disordered" evidence="1">
    <location>
        <begin position="1"/>
        <end position="30"/>
    </location>
</feature>
<sequence length="127" mass="13706">MQRDEHDGHRPYPPTSPSTATRQRRGTTPAKAIKAIKAMDAPTVDVTQSTIPEQSGILKASTGKDLKPRRRRQHASTIGTIHPNAAHAGVSGGSSPITPATCTSHYRPTSFHNGRELLFAGARWVFS</sequence>
<proteinExistence type="predicted"/>
<dbReference type="RefSeq" id="WP_202998754.1">
    <property type="nucleotide sequence ID" value="NZ_JADWYU010000142.1"/>
</dbReference>
<feature type="region of interest" description="Disordered" evidence="1">
    <location>
        <begin position="42"/>
        <end position="96"/>
    </location>
</feature>
<evidence type="ECO:0000313" key="3">
    <source>
        <dbReference type="Proteomes" id="UP000604475"/>
    </source>
</evidence>
<accession>A0A937R9A0</accession>
<reference evidence="2" key="1">
    <citation type="submission" date="2020-12" db="EMBL/GenBank/DDBJ databases">
        <title>Genomic characterization of non-nitrogen-fixing Frankia strains.</title>
        <authorList>
            <person name="Carlos-Shanley C."/>
            <person name="Guerra T."/>
            <person name="Hahn D."/>
        </authorList>
    </citation>
    <scope>NUCLEOTIDE SEQUENCE</scope>
    <source>
        <strain evidence="2">CN6</strain>
    </source>
</reference>